<dbReference type="eggNOG" id="ENOG5033AUC">
    <property type="taxonomic scope" value="Bacteria"/>
</dbReference>
<dbReference type="OrthoDB" id="9807346at2"/>
<dbReference type="Proteomes" id="UP000030416">
    <property type="component" value="Unassembled WGS sequence"/>
</dbReference>
<evidence type="ECO:0000313" key="1">
    <source>
        <dbReference type="EMBL" id="KGR80215.1"/>
    </source>
</evidence>
<dbReference type="RefSeq" id="WP_036182405.1">
    <property type="nucleotide sequence ID" value="NZ_AVDA01000002.1"/>
</dbReference>
<name>A0A0A3I9R2_9BACL</name>
<protein>
    <submittedName>
        <fullName evidence="1">Uracil-DNA glycosylase</fullName>
    </submittedName>
</protein>
<dbReference type="STRING" id="1384049.CD29_02340"/>
<keyword evidence="2" id="KW-1185">Reference proteome</keyword>
<gene>
    <name evidence="1" type="ORF">CD29_02340</name>
</gene>
<dbReference type="EMBL" id="JPVN01000002">
    <property type="protein sequence ID" value="KGR80215.1"/>
    <property type="molecule type" value="Genomic_DNA"/>
</dbReference>
<comment type="caution">
    <text evidence="1">The sequence shown here is derived from an EMBL/GenBank/DDBJ whole genome shotgun (WGS) entry which is preliminary data.</text>
</comment>
<reference evidence="1 2" key="1">
    <citation type="submission" date="2014-02" db="EMBL/GenBank/DDBJ databases">
        <title>Draft genome sequence of Lysinibacillus manganicus DSM 26584T.</title>
        <authorList>
            <person name="Zhang F."/>
            <person name="Wang G."/>
            <person name="Zhang L."/>
        </authorList>
    </citation>
    <scope>NUCLEOTIDE SEQUENCE [LARGE SCALE GENOMIC DNA]</scope>
    <source>
        <strain evidence="1 2">DSM 26584</strain>
    </source>
</reference>
<accession>A0A0A3I9R2</accession>
<dbReference type="AlphaFoldDB" id="A0A0A3I9R2"/>
<proteinExistence type="predicted"/>
<evidence type="ECO:0000313" key="2">
    <source>
        <dbReference type="Proteomes" id="UP000030416"/>
    </source>
</evidence>
<sequence>MRINCFQCQYFKVTWDQNNPRGCAAYGFKTKKLPSVVVKQSSGMDCLHFKPKKQEGK</sequence>
<organism evidence="1 2">
    <name type="scientific">Ureibacillus manganicus DSM 26584</name>
    <dbReference type="NCBI Taxonomy" id="1384049"/>
    <lineage>
        <taxon>Bacteria</taxon>
        <taxon>Bacillati</taxon>
        <taxon>Bacillota</taxon>
        <taxon>Bacilli</taxon>
        <taxon>Bacillales</taxon>
        <taxon>Caryophanaceae</taxon>
        <taxon>Ureibacillus</taxon>
    </lineage>
</organism>